<dbReference type="Pfam" id="PF00069">
    <property type="entry name" value="Pkinase"/>
    <property type="match status" value="1"/>
</dbReference>
<keyword evidence="2 5" id="KW-0547">Nucleotide-binding</keyword>
<feature type="domain" description="Protein kinase" evidence="7">
    <location>
        <begin position="58"/>
        <end position="334"/>
    </location>
</feature>
<evidence type="ECO:0000256" key="2">
    <source>
        <dbReference type="ARBA" id="ARBA00022741"/>
    </source>
</evidence>
<sequence>MRLSHGGHGSPPRPLRLLARPRARLVWRAPPTPPAEVASMQLHNLALLPIDTLFHGRYLVLRGLGAGAMGAVHEVRDVKTNSRCALKVMLPGVVENDDLRARFAQEARITGDIVSDHLVRVLDAGFDPPTGMPFLVMELLHGEELGRLLKQRRTLPAEEAILYLRQTALALDKTHAAGIVHRDLKPGNLFVAQRDDGSPCVKILDFGIAKVVAGTTQSQVTKPMGTPMYMAPEQILGKASVGPATDIYALGHIAYALLVGEPYWAEESRVLEIFPFMQRVIEGIEEIPSKRAARRNAVELPPAFDDWFRQATANAPSERFERATAAVAALGTALAPGKPKPSVEATVVARPMAAEPASTGPDSDMTRTLPMSATTSKAVAAAMVVNAPEPPAEPSTVLPGSISFSVTSHKLQGSSRRVFAIGGITLLTLAGAAGSWLLRADKPPPQAHPSTSAAAAVEEAAPPVPMQPQEAHDPPAEAVSSTAQPTAAPPAPAPTIVKQASAPSSPTPKTTAPPSGPAKEARPASMKAPSRGVPAAPAAAPSPTAPLSKKSDVPRSID</sequence>
<dbReference type="InterPro" id="IPR000719">
    <property type="entry name" value="Prot_kinase_dom"/>
</dbReference>
<evidence type="ECO:0000256" key="5">
    <source>
        <dbReference type="PROSITE-ProRule" id="PRU10141"/>
    </source>
</evidence>
<dbReference type="PANTHER" id="PTHR43289">
    <property type="entry name" value="MITOGEN-ACTIVATED PROTEIN KINASE KINASE KINASE 20-RELATED"/>
    <property type="match status" value="1"/>
</dbReference>
<feature type="compositionally biased region" description="Low complexity" evidence="6">
    <location>
        <begin position="528"/>
        <end position="548"/>
    </location>
</feature>
<evidence type="ECO:0000313" key="9">
    <source>
        <dbReference type="Proteomes" id="UP000440224"/>
    </source>
</evidence>
<keyword evidence="4 5" id="KW-0067">ATP-binding</keyword>
<dbReference type="CDD" id="cd14014">
    <property type="entry name" value="STKc_PknB_like"/>
    <property type="match status" value="1"/>
</dbReference>
<evidence type="ECO:0000313" key="8">
    <source>
        <dbReference type="EMBL" id="MRG95662.1"/>
    </source>
</evidence>
<dbReference type="PROSITE" id="PS00107">
    <property type="entry name" value="PROTEIN_KINASE_ATP"/>
    <property type="match status" value="1"/>
</dbReference>
<dbReference type="EMBL" id="WJIE01000008">
    <property type="protein sequence ID" value="MRG95662.1"/>
    <property type="molecule type" value="Genomic_DNA"/>
</dbReference>
<accession>A0A6N7PTU5</accession>
<protein>
    <submittedName>
        <fullName evidence="8">Protein kinase</fullName>
    </submittedName>
</protein>
<dbReference type="InterPro" id="IPR008271">
    <property type="entry name" value="Ser/Thr_kinase_AS"/>
</dbReference>
<gene>
    <name evidence="8" type="ORF">GF068_27650</name>
</gene>
<dbReference type="PROSITE" id="PS50011">
    <property type="entry name" value="PROTEIN_KINASE_DOM"/>
    <property type="match status" value="1"/>
</dbReference>
<organism evidence="8 9">
    <name type="scientific">Polyangium spumosum</name>
    <dbReference type="NCBI Taxonomy" id="889282"/>
    <lineage>
        <taxon>Bacteria</taxon>
        <taxon>Pseudomonadati</taxon>
        <taxon>Myxococcota</taxon>
        <taxon>Polyangia</taxon>
        <taxon>Polyangiales</taxon>
        <taxon>Polyangiaceae</taxon>
        <taxon>Polyangium</taxon>
    </lineage>
</organism>
<dbReference type="GO" id="GO:0004674">
    <property type="term" value="F:protein serine/threonine kinase activity"/>
    <property type="evidence" value="ECO:0007669"/>
    <property type="project" value="TreeGrafter"/>
</dbReference>
<dbReference type="PANTHER" id="PTHR43289:SF6">
    <property type="entry name" value="SERINE_THREONINE-PROTEIN KINASE NEKL-3"/>
    <property type="match status" value="1"/>
</dbReference>
<evidence type="ECO:0000256" key="1">
    <source>
        <dbReference type="ARBA" id="ARBA00022679"/>
    </source>
</evidence>
<reference evidence="8 9" key="1">
    <citation type="submission" date="2019-10" db="EMBL/GenBank/DDBJ databases">
        <title>A soil myxobacterium in the family Polyangiaceae.</title>
        <authorList>
            <person name="Li Y."/>
            <person name="Wang J."/>
        </authorList>
    </citation>
    <scope>NUCLEOTIDE SEQUENCE [LARGE SCALE GENOMIC DNA]</scope>
    <source>
        <strain evidence="8 9">DSM 14734</strain>
    </source>
</reference>
<dbReference type="InterPro" id="IPR011009">
    <property type="entry name" value="Kinase-like_dom_sf"/>
</dbReference>
<dbReference type="SMART" id="SM00220">
    <property type="entry name" value="S_TKc"/>
    <property type="match status" value="1"/>
</dbReference>
<feature type="compositionally biased region" description="Basic and acidic residues" evidence="6">
    <location>
        <begin position="549"/>
        <end position="558"/>
    </location>
</feature>
<dbReference type="SUPFAM" id="SSF56112">
    <property type="entry name" value="Protein kinase-like (PK-like)"/>
    <property type="match status" value="1"/>
</dbReference>
<feature type="region of interest" description="Disordered" evidence="6">
    <location>
        <begin position="440"/>
        <end position="558"/>
    </location>
</feature>
<dbReference type="OrthoDB" id="9801841at2"/>
<comment type="caution">
    <text evidence="8">The sequence shown here is derived from an EMBL/GenBank/DDBJ whole genome shotgun (WGS) entry which is preliminary data.</text>
</comment>
<feature type="compositionally biased region" description="Low complexity" evidence="6">
    <location>
        <begin position="500"/>
        <end position="513"/>
    </location>
</feature>
<dbReference type="AlphaFoldDB" id="A0A6N7PTU5"/>
<dbReference type="Gene3D" id="3.30.200.20">
    <property type="entry name" value="Phosphorylase Kinase, domain 1"/>
    <property type="match status" value="1"/>
</dbReference>
<keyword evidence="1" id="KW-0808">Transferase</keyword>
<dbReference type="GO" id="GO:0005524">
    <property type="term" value="F:ATP binding"/>
    <property type="evidence" value="ECO:0007669"/>
    <property type="project" value="UniProtKB-UniRule"/>
</dbReference>
<keyword evidence="3 8" id="KW-0418">Kinase</keyword>
<keyword evidence="9" id="KW-1185">Reference proteome</keyword>
<dbReference type="Proteomes" id="UP000440224">
    <property type="component" value="Unassembled WGS sequence"/>
</dbReference>
<name>A0A6N7PTU5_9BACT</name>
<evidence type="ECO:0000256" key="4">
    <source>
        <dbReference type="ARBA" id="ARBA00022840"/>
    </source>
</evidence>
<proteinExistence type="predicted"/>
<dbReference type="PROSITE" id="PS00108">
    <property type="entry name" value="PROTEIN_KINASE_ST"/>
    <property type="match status" value="1"/>
</dbReference>
<evidence type="ECO:0000259" key="7">
    <source>
        <dbReference type="PROSITE" id="PS50011"/>
    </source>
</evidence>
<feature type="binding site" evidence="5">
    <location>
        <position position="87"/>
    </location>
    <ligand>
        <name>ATP</name>
        <dbReference type="ChEBI" id="CHEBI:30616"/>
    </ligand>
</feature>
<evidence type="ECO:0000256" key="3">
    <source>
        <dbReference type="ARBA" id="ARBA00022777"/>
    </source>
</evidence>
<dbReference type="InterPro" id="IPR017441">
    <property type="entry name" value="Protein_kinase_ATP_BS"/>
</dbReference>
<evidence type="ECO:0000256" key="6">
    <source>
        <dbReference type="SAM" id="MobiDB-lite"/>
    </source>
</evidence>
<dbReference type="Gene3D" id="1.10.510.10">
    <property type="entry name" value="Transferase(Phosphotransferase) domain 1"/>
    <property type="match status" value="1"/>
</dbReference>